<feature type="region of interest" description="Disordered" evidence="1">
    <location>
        <begin position="168"/>
        <end position="188"/>
    </location>
</feature>
<sequence length="242" mass="25938">MSRPVIGVAAYLEQARWNIWDARAAVIHESYVRGISANGGRAVVLPPDDVDAEVLDRLDGLLLPGGVDIDPALSGQARHRETDRAQPLRDAGERLLLRGALQRDLPVLGVCRGLQLLALEYGGTLHQHLPEVLGHTGHCPAEGVFGEHGLEFVPGSVMAEVYGPRTRVNSHHHQGIDDPGGLRVTGRSDDGLAEAAEDPARRFVVGVQWHPEVSGDDALFARFITACASRTGPLRPPAVPAL</sequence>
<accession>A0ABU2VBJ9</accession>
<proteinExistence type="predicted"/>
<comment type="caution">
    <text evidence="2">The sequence shown here is derived from an EMBL/GenBank/DDBJ whole genome shotgun (WGS) entry which is preliminary data.</text>
</comment>
<dbReference type="Proteomes" id="UP001183824">
    <property type="component" value="Unassembled WGS sequence"/>
</dbReference>
<keyword evidence="2" id="KW-0378">Hydrolase</keyword>
<dbReference type="Gene3D" id="3.40.50.880">
    <property type="match status" value="1"/>
</dbReference>
<dbReference type="PANTHER" id="PTHR43235">
    <property type="entry name" value="GLUTAMINE AMIDOTRANSFERASE PB2B2.05-RELATED"/>
    <property type="match status" value="1"/>
</dbReference>
<keyword evidence="3" id="KW-1185">Reference proteome</keyword>
<name>A0ABU2VBJ9_9ACTN</name>
<organism evidence="2 3">
    <name type="scientific">Streptomyces doebereineriae</name>
    <dbReference type="NCBI Taxonomy" id="3075528"/>
    <lineage>
        <taxon>Bacteria</taxon>
        <taxon>Bacillati</taxon>
        <taxon>Actinomycetota</taxon>
        <taxon>Actinomycetes</taxon>
        <taxon>Kitasatosporales</taxon>
        <taxon>Streptomycetaceae</taxon>
        <taxon>Streptomyces</taxon>
    </lineage>
</organism>
<evidence type="ECO:0000313" key="3">
    <source>
        <dbReference type="Proteomes" id="UP001183824"/>
    </source>
</evidence>
<dbReference type="RefSeq" id="WP_311715706.1">
    <property type="nucleotide sequence ID" value="NZ_JAVREZ010000007.1"/>
</dbReference>
<dbReference type="PROSITE" id="PS51273">
    <property type="entry name" value="GATASE_TYPE_1"/>
    <property type="match status" value="1"/>
</dbReference>
<dbReference type="InterPro" id="IPR044668">
    <property type="entry name" value="PuuD-like"/>
</dbReference>
<evidence type="ECO:0000313" key="2">
    <source>
        <dbReference type="EMBL" id="MDT0482728.1"/>
    </source>
</evidence>
<dbReference type="GO" id="GO:0016787">
    <property type="term" value="F:hydrolase activity"/>
    <property type="evidence" value="ECO:0007669"/>
    <property type="project" value="UniProtKB-KW"/>
</dbReference>
<dbReference type="Pfam" id="PF07722">
    <property type="entry name" value="Peptidase_C26"/>
    <property type="match status" value="1"/>
</dbReference>
<dbReference type="InterPro" id="IPR029062">
    <property type="entry name" value="Class_I_gatase-like"/>
</dbReference>
<evidence type="ECO:0000256" key="1">
    <source>
        <dbReference type="SAM" id="MobiDB-lite"/>
    </source>
</evidence>
<dbReference type="EMBL" id="JAVREZ010000007">
    <property type="protein sequence ID" value="MDT0482728.1"/>
    <property type="molecule type" value="Genomic_DNA"/>
</dbReference>
<protein>
    <submittedName>
        <fullName evidence="2">Gamma-glutamyl-gamma-aminobutyrate hydrolase family protein</fullName>
    </submittedName>
</protein>
<dbReference type="InterPro" id="IPR011697">
    <property type="entry name" value="Peptidase_C26"/>
</dbReference>
<dbReference type="SUPFAM" id="SSF52317">
    <property type="entry name" value="Class I glutamine amidotransferase-like"/>
    <property type="match status" value="1"/>
</dbReference>
<dbReference type="PANTHER" id="PTHR43235:SF1">
    <property type="entry name" value="GLUTAMINE AMIDOTRANSFERASE PB2B2.05-RELATED"/>
    <property type="match status" value="1"/>
</dbReference>
<dbReference type="CDD" id="cd01745">
    <property type="entry name" value="GATase1_2"/>
    <property type="match status" value="1"/>
</dbReference>
<gene>
    <name evidence="2" type="ORF">RNB18_21415</name>
</gene>
<reference evidence="3" key="1">
    <citation type="submission" date="2023-07" db="EMBL/GenBank/DDBJ databases">
        <title>30 novel species of actinomycetes from the DSMZ collection.</title>
        <authorList>
            <person name="Nouioui I."/>
        </authorList>
    </citation>
    <scope>NUCLEOTIDE SEQUENCE [LARGE SCALE GENOMIC DNA]</scope>
    <source>
        <strain evidence="3">DSM 41640</strain>
    </source>
</reference>